<feature type="chain" id="PRO_5042261956" evidence="1">
    <location>
        <begin position="22"/>
        <end position="170"/>
    </location>
</feature>
<protein>
    <submittedName>
        <fullName evidence="2">Uncharacterized protein</fullName>
    </submittedName>
</protein>
<organism evidence="2 3">
    <name type="scientific">Mycena rosella</name>
    <name type="common">Pink bonnet</name>
    <name type="synonym">Agaricus rosellus</name>
    <dbReference type="NCBI Taxonomy" id="1033263"/>
    <lineage>
        <taxon>Eukaryota</taxon>
        <taxon>Fungi</taxon>
        <taxon>Dikarya</taxon>
        <taxon>Basidiomycota</taxon>
        <taxon>Agaricomycotina</taxon>
        <taxon>Agaricomycetes</taxon>
        <taxon>Agaricomycetidae</taxon>
        <taxon>Agaricales</taxon>
        <taxon>Marasmiineae</taxon>
        <taxon>Mycenaceae</taxon>
        <taxon>Mycena</taxon>
    </lineage>
</organism>
<keyword evidence="3" id="KW-1185">Reference proteome</keyword>
<sequence length="170" mass="18679">MSMSTPSLLLAYLLHSHPVLGLLPAIRPTCSLHLLGTSGPSRSLFSALCRLSTHTTLSSVSIGLLIFATPFCTRVSGLAPALILGLSSRLTFLPAILVPHIFSMLLAHTQSLAHTRPLMFCLPILPRLRRLGNFWLSLETCRPLLLQLEILSFSTPHFNEIETETENKTL</sequence>
<feature type="signal peptide" evidence="1">
    <location>
        <begin position="1"/>
        <end position="21"/>
    </location>
</feature>
<comment type="caution">
    <text evidence="2">The sequence shown here is derived from an EMBL/GenBank/DDBJ whole genome shotgun (WGS) entry which is preliminary data.</text>
</comment>
<gene>
    <name evidence="2" type="ORF">B0H17DRAFT_1040621</name>
</gene>
<accession>A0AAD7GS86</accession>
<proteinExistence type="predicted"/>
<dbReference type="EMBL" id="JARKIE010000011">
    <property type="protein sequence ID" value="KAJ7704085.1"/>
    <property type="molecule type" value="Genomic_DNA"/>
</dbReference>
<evidence type="ECO:0000313" key="3">
    <source>
        <dbReference type="Proteomes" id="UP001221757"/>
    </source>
</evidence>
<keyword evidence="1" id="KW-0732">Signal</keyword>
<evidence type="ECO:0000313" key="2">
    <source>
        <dbReference type="EMBL" id="KAJ7704085.1"/>
    </source>
</evidence>
<feature type="non-terminal residue" evidence="2">
    <location>
        <position position="170"/>
    </location>
</feature>
<dbReference type="AlphaFoldDB" id="A0AAD7GS86"/>
<reference evidence="2" key="1">
    <citation type="submission" date="2023-03" db="EMBL/GenBank/DDBJ databases">
        <title>Massive genome expansion in bonnet fungi (Mycena s.s.) driven by repeated elements and novel gene families across ecological guilds.</title>
        <authorList>
            <consortium name="Lawrence Berkeley National Laboratory"/>
            <person name="Harder C.B."/>
            <person name="Miyauchi S."/>
            <person name="Viragh M."/>
            <person name="Kuo A."/>
            <person name="Thoen E."/>
            <person name="Andreopoulos B."/>
            <person name="Lu D."/>
            <person name="Skrede I."/>
            <person name="Drula E."/>
            <person name="Henrissat B."/>
            <person name="Morin E."/>
            <person name="Kohler A."/>
            <person name="Barry K."/>
            <person name="LaButti K."/>
            <person name="Morin E."/>
            <person name="Salamov A."/>
            <person name="Lipzen A."/>
            <person name="Mereny Z."/>
            <person name="Hegedus B."/>
            <person name="Baldrian P."/>
            <person name="Stursova M."/>
            <person name="Weitz H."/>
            <person name="Taylor A."/>
            <person name="Grigoriev I.V."/>
            <person name="Nagy L.G."/>
            <person name="Martin F."/>
            <person name="Kauserud H."/>
        </authorList>
    </citation>
    <scope>NUCLEOTIDE SEQUENCE</scope>
    <source>
        <strain evidence="2">CBHHK067</strain>
    </source>
</reference>
<evidence type="ECO:0000256" key="1">
    <source>
        <dbReference type="SAM" id="SignalP"/>
    </source>
</evidence>
<name>A0AAD7GS86_MYCRO</name>
<dbReference type="Proteomes" id="UP001221757">
    <property type="component" value="Unassembled WGS sequence"/>
</dbReference>